<reference evidence="3 4" key="1">
    <citation type="journal article" date="2015" name="Nature">
        <title>rRNA introns, odd ribosomes, and small enigmatic genomes across a large radiation of phyla.</title>
        <authorList>
            <person name="Brown C.T."/>
            <person name="Hug L.A."/>
            <person name="Thomas B.C."/>
            <person name="Sharon I."/>
            <person name="Castelle C.J."/>
            <person name="Singh A."/>
            <person name="Wilkins M.J."/>
            <person name="Williams K.H."/>
            <person name="Banfield J.F."/>
        </authorList>
    </citation>
    <scope>NUCLEOTIDE SEQUENCE [LARGE SCALE GENOMIC DNA]</scope>
</reference>
<organism evidence="3 4">
    <name type="scientific">Candidatus Woesebacteria bacterium GW2011_GWA1_39_21</name>
    <dbReference type="NCBI Taxonomy" id="1618550"/>
    <lineage>
        <taxon>Bacteria</taxon>
        <taxon>Candidatus Woeseibacteriota</taxon>
    </lineage>
</organism>
<dbReference type="PANTHER" id="PTHR22946">
    <property type="entry name" value="DIENELACTONE HYDROLASE DOMAIN-CONTAINING PROTEIN-RELATED"/>
    <property type="match status" value="1"/>
</dbReference>
<proteinExistence type="predicted"/>
<dbReference type="EMBL" id="LBWP01000012">
    <property type="protein sequence ID" value="KKR10988.1"/>
    <property type="molecule type" value="Genomic_DNA"/>
</dbReference>
<sequence length="353" mass="39814">MWKIFSLCLIVFLFWLLGVVLQKKNSVMDSRQTPINFASQKNLSTNSLQITQMRKRSYPGSIPVIEKDLGEKNDYHQYIASYLSDNLKIYGLLTVPIGKKPDAGWPVIIFNHGYISPEQYKTTERYVAYVDAFAKNGYIVFKSDYRGNGSSEGQPEGAYYSPAYTVDVLNAVGSIKKLQDPKSGDNEKFVNTDKIGMWGHSMGGNITLRNLVVDGADIRAAVIWGGVVGSYYDLANNWHRKTPFRPSERERFRSNYRQNLIGTYGSPDSASEFWQSVDPTFYLSDITTPIQLHTGGDDEVVPVGFSIALRDKLETLGKVAEYYNYPGGDHNISSPNFNLAMGRSLKFFDRHLK</sequence>
<evidence type="ECO:0000256" key="1">
    <source>
        <dbReference type="ARBA" id="ARBA00022801"/>
    </source>
</evidence>
<dbReference type="InterPro" id="IPR022742">
    <property type="entry name" value="Hydrolase_4"/>
</dbReference>
<feature type="domain" description="Serine aminopeptidase S33" evidence="2">
    <location>
        <begin position="107"/>
        <end position="332"/>
    </location>
</feature>
<keyword evidence="1" id="KW-0378">Hydrolase</keyword>
<dbReference type="Gene3D" id="3.40.50.1820">
    <property type="entry name" value="alpha/beta hydrolase"/>
    <property type="match status" value="1"/>
</dbReference>
<dbReference type="PANTHER" id="PTHR22946:SF9">
    <property type="entry name" value="POLYKETIDE TRANSFERASE AF380"/>
    <property type="match status" value="1"/>
</dbReference>
<evidence type="ECO:0000313" key="3">
    <source>
        <dbReference type="EMBL" id="KKR10988.1"/>
    </source>
</evidence>
<dbReference type="STRING" id="1618550.UT39_C0012G0010"/>
<dbReference type="AlphaFoldDB" id="A0A0G0N6E2"/>
<dbReference type="InterPro" id="IPR050261">
    <property type="entry name" value="FrsA_esterase"/>
</dbReference>
<gene>
    <name evidence="3" type="ORF">UT39_C0012G0010</name>
</gene>
<dbReference type="SUPFAM" id="SSF53474">
    <property type="entry name" value="alpha/beta-Hydrolases"/>
    <property type="match status" value="1"/>
</dbReference>
<dbReference type="Proteomes" id="UP000034246">
    <property type="component" value="Unassembled WGS sequence"/>
</dbReference>
<evidence type="ECO:0000313" key="4">
    <source>
        <dbReference type="Proteomes" id="UP000034246"/>
    </source>
</evidence>
<dbReference type="Pfam" id="PF12146">
    <property type="entry name" value="Hydrolase_4"/>
    <property type="match status" value="1"/>
</dbReference>
<dbReference type="InterPro" id="IPR029058">
    <property type="entry name" value="AB_hydrolase_fold"/>
</dbReference>
<dbReference type="GO" id="GO:0052689">
    <property type="term" value="F:carboxylic ester hydrolase activity"/>
    <property type="evidence" value="ECO:0007669"/>
    <property type="project" value="UniProtKB-ARBA"/>
</dbReference>
<evidence type="ECO:0000259" key="2">
    <source>
        <dbReference type="Pfam" id="PF12146"/>
    </source>
</evidence>
<accession>A0A0G0N6E2</accession>
<protein>
    <recommendedName>
        <fullName evidence="2">Serine aminopeptidase S33 domain-containing protein</fullName>
    </recommendedName>
</protein>
<dbReference type="PATRIC" id="fig|1618550.3.peg.740"/>
<name>A0A0G0N6E2_9BACT</name>
<comment type="caution">
    <text evidence="3">The sequence shown here is derived from an EMBL/GenBank/DDBJ whole genome shotgun (WGS) entry which is preliminary data.</text>
</comment>